<keyword evidence="4 6" id="KW-0067">ATP-binding</keyword>
<keyword evidence="3 6" id="KW-0547">Nucleotide-binding</keyword>
<dbReference type="AlphaFoldDB" id="A6GBC1"/>
<evidence type="ECO:0000256" key="1">
    <source>
        <dbReference type="ARBA" id="ARBA00004790"/>
    </source>
</evidence>
<evidence type="ECO:0000256" key="6">
    <source>
        <dbReference type="RuleBase" id="RU003811"/>
    </source>
</evidence>
<dbReference type="GO" id="GO:0005524">
    <property type="term" value="F:ATP binding"/>
    <property type="evidence" value="ECO:0007669"/>
    <property type="project" value="UniProtKB-KW"/>
</dbReference>
<protein>
    <recommendedName>
        <fullName evidence="7">NH(3)-dependent NAD(+) synthetase</fullName>
        <ecNumber evidence="7">6.3.1.5</ecNumber>
    </recommendedName>
</protein>
<dbReference type="EMBL" id="ABCS01000057">
    <property type="protein sequence ID" value="EDM76830.1"/>
    <property type="molecule type" value="Genomic_DNA"/>
</dbReference>
<comment type="catalytic activity">
    <reaction evidence="7">
        <text>deamido-NAD(+) + NH4(+) + ATP = AMP + diphosphate + NAD(+) + H(+)</text>
        <dbReference type="Rhea" id="RHEA:21188"/>
        <dbReference type="ChEBI" id="CHEBI:15378"/>
        <dbReference type="ChEBI" id="CHEBI:28938"/>
        <dbReference type="ChEBI" id="CHEBI:30616"/>
        <dbReference type="ChEBI" id="CHEBI:33019"/>
        <dbReference type="ChEBI" id="CHEBI:57540"/>
        <dbReference type="ChEBI" id="CHEBI:58437"/>
        <dbReference type="ChEBI" id="CHEBI:456215"/>
        <dbReference type="EC" id="6.3.1.5"/>
    </reaction>
</comment>
<evidence type="ECO:0000313" key="10">
    <source>
        <dbReference type="Proteomes" id="UP000005801"/>
    </source>
</evidence>
<dbReference type="OrthoDB" id="9799210at2"/>
<keyword evidence="5 6" id="KW-0520">NAD</keyword>
<dbReference type="EC" id="6.3.1.5" evidence="7"/>
<evidence type="ECO:0000256" key="2">
    <source>
        <dbReference type="ARBA" id="ARBA00022598"/>
    </source>
</evidence>
<dbReference type="CDD" id="cd00553">
    <property type="entry name" value="NAD_synthase"/>
    <property type="match status" value="1"/>
</dbReference>
<dbReference type="GO" id="GO:0003952">
    <property type="term" value="F:NAD+ synthase (glutamine-hydrolyzing) activity"/>
    <property type="evidence" value="ECO:0007669"/>
    <property type="project" value="InterPro"/>
</dbReference>
<dbReference type="UniPathway" id="UPA00253">
    <property type="reaction ID" value="UER00333"/>
</dbReference>
<evidence type="ECO:0000313" key="9">
    <source>
        <dbReference type="EMBL" id="EDM76830.1"/>
    </source>
</evidence>
<sequence length="331" mass="35196">MPVLDPQALIDDRVAAIRSFHDAVGTRRAELDLSGGVDSAVMLGLLSRALGPENIVTVYSSIHSSTDSRERAQAAADAFGVPLVIVDLTAMFDQLIVDMRAALIAAGHDAAALDERAAADPTIVGSIRSCIRAPIGRGFNRMAGGGIRHGTGNECEDRWLRFFQKGGDGEVDTNPIAMLAKGEVFQLGRAVGVPQRIIDALPSPDLHGTGEQHNDEDELRALSGVDWSYSRIDWDSGEYTKVGTIEKLSRLADLQPALLDPAPLDDAGLDAIASAGEATFGLPAAELRPFLVSARKLERATRHKANPNCPSLGERGPLVEAGILTDTLPRL</sequence>
<dbReference type="GO" id="GO:0005737">
    <property type="term" value="C:cytoplasm"/>
    <property type="evidence" value="ECO:0007669"/>
    <property type="project" value="InterPro"/>
</dbReference>
<evidence type="ECO:0000259" key="8">
    <source>
        <dbReference type="Pfam" id="PF02540"/>
    </source>
</evidence>
<evidence type="ECO:0000256" key="4">
    <source>
        <dbReference type="ARBA" id="ARBA00022840"/>
    </source>
</evidence>
<feature type="domain" description="NAD/GMP synthase" evidence="8">
    <location>
        <begin position="12"/>
        <end position="220"/>
    </location>
</feature>
<dbReference type="GO" id="GO:0009435">
    <property type="term" value="P:NAD+ biosynthetic process"/>
    <property type="evidence" value="ECO:0007669"/>
    <property type="project" value="UniProtKB-UniPathway"/>
</dbReference>
<keyword evidence="10" id="KW-1185">Reference proteome</keyword>
<comment type="similarity">
    <text evidence="6">Belongs to the NAD synthetase family.</text>
</comment>
<name>A6GBC1_9BACT</name>
<dbReference type="Pfam" id="PF02540">
    <property type="entry name" value="NAD_synthase"/>
    <property type="match status" value="1"/>
</dbReference>
<dbReference type="RefSeq" id="WP_006974012.1">
    <property type="nucleotide sequence ID" value="NZ_ABCS01000057.1"/>
</dbReference>
<organism evidence="9 10">
    <name type="scientific">Plesiocystis pacifica SIR-1</name>
    <dbReference type="NCBI Taxonomy" id="391625"/>
    <lineage>
        <taxon>Bacteria</taxon>
        <taxon>Pseudomonadati</taxon>
        <taxon>Myxococcota</taxon>
        <taxon>Polyangia</taxon>
        <taxon>Nannocystales</taxon>
        <taxon>Nannocystaceae</taxon>
        <taxon>Plesiocystis</taxon>
    </lineage>
</organism>
<evidence type="ECO:0000256" key="7">
    <source>
        <dbReference type="RuleBase" id="RU003812"/>
    </source>
</evidence>
<dbReference type="STRING" id="391625.PPSIR1_04458"/>
<dbReference type="GO" id="GO:0004359">
    <property type="term" value="F:glutaminase activity"/>
    <property type="evidence" value="ECO:0007669"/>
    <property type="project" value="InterPro"/>
</dbReference>
<dbReference type="Gene3D" id="3.40.50.620">
    <property type="entry name" value="HUPs"/>
    <property type="match status" value="1"/>
</dbReference>
<evidence type="ECO:0000256" key="3">
    <source>
        <dbReference type="ARBA" id="ARBA00022741"/>
    </source>
</evidence>
<dbReference type="InterPro" id="IPR014729">
    <property type="entry name" value="Rossmann-like_a/b/a_fold"/>
</dbReference>
<dbReference type="SUPFAM" id="SSF52402">
    <property type="entry name" value="Adenine nucleotide alpha hydrolases-like"/>
    <property type="match status" value="1"/>
</dbReference>
<dbReference type="NCBIfam" id="TIGR00552">
    <property type="entry name" value="nadE"/>
    <property type="match status" value="1"/>
</dbReference>
<keyword evidence="2 6" id="KW-0436">Ligase</keyword>
<dbReference type="Proteomes" id="UP000005801">
    <property type="component" value="Unassembled WGS sequence"/>
</dbReference>
<dbReference type="GO" id="GO:0008795">
    <property type="term" value="F:NAD+ synthase activity"/>
    <property type="evidence" value="ECO:0007669"/>
    <property type="project" value="UniProtKB-EC"/>
</dbReference>
<gene>
    <name evidence="9" type="ORF">PPSIR1_04458</name>
</gene>
<dbReference type="InterPro" id="IPR003694">
    <property type="entry name" value="NAD_synthase"/>
</dbReference>
<comment type="pathway">
    <text evidence="1">Cofactor biosynthesis; NAD(+) biosynthesis.</text>
</comment>
<accession>A6GBC1</accession>
<dbReference type="eggNOG" id="COG0171">
    <property type="taxonomic scope" value="Bacteria"/>
</dbReference>
<proteinExistence type="inferred from homology"/>
<evidence type="ECO:0000256" key="5">
    <source>
        <dbReference type="ARBA" id="ARBA00023027"/>
    </source>
</evidence>
<reference evidence="9 10" key="1">
    <citation type="submission" date="2007-06" db="EMBL/GenBank/DDBJ databases">
        <authorList>
            <person name="Shimkets L."/>
            <person name="Ferriera S."/>
            <person name="Johnson J."/>
            <person name="Kravitz S."/>
            <person name="Beeson K."/>
            <person name="Sutton G."/>
            <person name="Rogers Y.-H."/>
            <person name="Friedman R."/>
            <person name="Frazier M."/>
            <person name="Venter J.C."/>
        </authorList>
    </citation>
    <scope>NUCLEOTIDE SEQUENCE [LARGE SCALE GENOMIC DNA]</scope>
    <source>
        <strain evidence="9 10">SIR-1</strain>
    </source>
</reference>
<dbReference type="InterPro" id="IPR022310">
    <property type="entry name" value="NAD/GMP_synthase"/>
</dbReference>
<comment type="caution">
    <text evidence="9">The sequence shown here is derived from an EMBL/GenBank/DDBJ whole genome shotgun (WGS) entry which is preliminary data.</text>
</comment>